<keyword evidence="1" id="KW-0808">Transferase</keyword>
<keyword evidence="1" id="KW-0418">Kinase</keyword>
<evidence type="ECO:0000313" key="3">
    <source>
        <dbReference type="EMBL" id="KAF4712494.1"/>
    </source>
</evidence>
<dbReference type="GO" id="GO:0016308">
    <property type="term" value="F:1-phosphatidylinositol-4-phosphate 5-kinase activity"/>
    <property type="evidence" value="ECO:0007669"/>
    <property type="project" value="TreeGrafter"/>
</dbReference>
<sequence>MKGAYYSINDHMRLQRENIDFAQNVLGKSLEKILALGSASSEVPFTAAKKREMLHEVRHETASAGLIDATENKPSVEEMKAAAWGKVEPLWRQFEADGGRNFVLSDTVSTQASESDLPSEEVRENITNAPMTHKSRPKHLSRARSVGVDSANYALAYAMMVGIEATIRAGQQMDPTWPSAGNSRPDESNPMRIDNVMAAMRRSYLLPPSGTRLSPAHISRPNRLVFEEAAPEIFQYIRRRCCISDEQYLSSLCQRGFSLIEFVTNSKSGEFFFFSHDGKFMLKTISDEEAETLLLMLRDYAHHVTSHRSLLTRMLGLYRLHIGDRYRRWFFVSTSVFDTGSLGLHAQYDLKGSTSKNRKAGDTETVKKDLNWSEAGVKLHVPDECKDILITTHKADVEFLAQHGVTDYSVLVGVHDTESSDAGVHTKGVKLLRKTALKKLLPMLRLVNASGRSSTNNSLSSSSWRTLRSELTSSTMRQHVGDGWVWRGVHGPLSSTSPPFRRHKYFIGIIDYLVPWSLKKRSERVLNACLCQGQSSSCQSPQVYASRQHVFFADKMVGPHDHLPTGDSSVEKSEVRVEEVAVGQVHLKPYTPVVSSEGPASMPTVQIGFGGPWPFYAKDGDKLYGQGGPWQAQNPDPHTVHATNAAAMIKEMQRMTKATAEATRASGAHLEPLYQVPEPGKCVPWHLNLDMLRLRQAIERAEEIERVLSHDFHIVPFDAGLLPRLDLEAVSAHPARFDDVHGHVPPAELQGIRHLRDHVEKLWTELRSDKTLEGLDKRADDAIMRPFTEMKLAADSLYMHARKCLFPPHRLPDAFSSNMQSLVSPATRAFLCYRLLALSTR</sequence>
<dbReference type="SMART" id="SM00330">
    <property type="entry name" value="PIPKc"/>
    <property type="match status" value="1"/>
</dbReference>
<reference evidence="3 4" key="1">
    <citation type="submission" date="2020-04" db="EMBL/GenBank/DDBJ databases">
        <title>Perkinsus olseni comparative genomics.</title>
        <authorList>
            <person name="Bogema D.R."/>
        </authorList>
    </citation>
    <scope>NUCLEOTIDE SEQUENCE [LARGE SCALE GENOMIC DNA]</scope>
    <source>
        <strain evidence="3">ATCC PRA-205</strain>
    </source>
</reference>
<dbReference type="PROSITE" id="PS51455">
    <property type="entry name" value="PIPK"/>
    <property type="match status" value="1"/>
</dbReference>
<dbReference type="InterPro" id="IPR027483">
    <property type="entry name" value="PInositol-4-P-4/5-kinase_C_sf"/>
</dbReference>
<dbReference type="Pfam" id="PF01504">
    <property type="entry name" value="PIP5K"/>
    <property type="match status" value="1"/>
</dbReference>
<dbReference type="EMBL" id="JABANM010026743">
    <property type="protein sequence ID" value="KAF4712494.1"/>
    <property type="molecule type" value="Genomic_DNA"/>
</dbReference>
<dbReference type="Gene3D" id="3.30.810.10">
    <property type="entry name" value="2-Layer Sandwich"/>
    <property type="match status" value="1"/>
</dbReference>
<keyword evidence="1" id="KW-0067">ATP-binding</keyword>
<dbReference type="InterPro" id="IPR027484">
    <property type="entry name" value="PInositol-4-P-5-kinase_N"/>
</dbReference>
<dbReference type="GO" id="GO:0005886">
    <property type="term" value="C:plasma membrane"/>
    <property type="evidence" value="ECO:0007669"/>
    <property type="project" value="TreeGrafter"/>
</dbReference>
<comment type="caution">
    <text evidence="3">The sequence shown here is derived from an EMBL/GenBank/DDBJ whole genome shotgun (WGS) entry which is preliminary data.</text>
</comment>
<dbReference type="CDD" id="cd00139">
    <property type="entry name" value="PIPKc"/>
    <property type="match status" value="1"/>
</dbReference>
<evidence type="ECO:0000256" key="1">
    <source>
        <dbReference type="PROSITE-ProRule" id="PRU00781"/>
    </source>
</evidence>
<proteinExistence type="predicted"/>
<gene>
    <name evidence="3" type="ORF">FOZ62_029806</name>
</gene>
<accession>A0A7J6QV45</accession>
<protein>
    <recommendedName>
        <fullName evidence="2">PIPK domain-containing protein</fullName>
    </recommendedName>
</protein>
<name>A0A7J6QV45_PEROL</name>
<evidence type="ECO:0000313" key="4">
    <source>
        <dbReference type="Proteomes" id="UP000574390"/>
    </source>
</evidence>
<dbReference type="GO" id="GO:0046854">
    <property type="term" value="P:phosphatidylinositol phosphate biosynthetic process"/>
    <property type="evidence" value="ECO:0007669"/>
    <property type="project" value="TreeGrafter"/>
</dbReference>
<organism evidence="3 4">
    <name type="scientific">Perkinsus olseni</name>
    <name type="common">Perkinsus atlanticus</name>
    <dbReference type="NCBI Taxonomy" id="32597"/>
    <lineage>
        <taxon>Eukaryota</taxon>
        <taxon>Sar</taxon>
        <taxon>Alveolata</taxon>
        <taxon>Perkinsozoa</taxon>
        <taxon>Perkinsea</taxon>
        <taxon>Perkinsida</taxon>
        <taxon>Perkinsidae</taxon>
        <taxon>Perkinsus</taxon>
    </lineage>
</organism>
<dbReference type="InterPro" id="IPR002498">
    <property type="entry name" value="PInositol-4-P-4/5-kinase_core"/>
</dbReference>
<dbReference type="SUPFAM" id="SSF56104">
    <property type="entry name" value="SAICAR synthase-like"/>
    <property type="match status" value="1"/>
</dbReference>
<evidence type="ECO:0000259" key="2">
    <source>
        <dbReference type="PROSITE" id="PS51455"/>
    </source>
</evidence>
<dbReference type="PANTHER" id="PTHR23086">
    <property type="entry name" value="PHOSPHATIDYLINOSITOL-4-PHOSPHATE 5-KINASE"/>
    <property type="match status" value="1"/>
</dbReference>
<dbReference type="Proteomes" id="UP000574390">
    <property type="component" value="Unassembled WGS sequence"/>
</dbReference>
<dbReference type="InterPro" id="IPR023610">
    <property type="entry name" value="PInositol-4/5-P-5/4-kinase"/>
</dbReference>
<dbReference type="AlphaFoldDB" id="A0A7J6QV45"/>
<dbReference type="GO" id="GO:0005524">
    <property type="term" value="F:ATP binding"/>
    <property type="evidence" value="ECO:0007669"/>
    <property type="project" value="UniProtKB-UniRule"/>
</dbReference>
<keyword evidence="1" id="KW-0547">Nucleotide-binding</keyword>
<dbReference type="Gene3D" id="3.30.800.10">
    <property type="entry name" value="Phosphatidylinositol Phosphate Kinase II Beta"/>
    <property type="match status" value="1"/>
</dbReference>
<feature type="domain" description="PIPK" evidence="2">
    <location>
        <begin position="159"/>
        <end position="556"/>
    </location>
</feature>
<dbReference type="PANTHER" id="PTHR23086:SF8">
    <property type="entry name" value="PHOSPHATIDYLINOSITOL 5-PHOSPHATE 4-KINASE, ISOFORM A"/>
    <property type="match status" value="1"/>
</dbReference>